<gene>
    <name evidence="2" type="ORF">AXG93_2852s1070</name>
</gene>
<protein>
    <submittedName>
        <fullName evidence="2">Uncharacterized protein</fullName>
    </submittedName>
</protein>
<comment type="caution">
    <text evidence="2">The sequence shown here is derived from an EMBL/GenBank/DDBJ whole genome shotgun (WGS) entry which is preliminary data.</text>
</comment>
<accession>A0A176WJQ4</accession>
<dbReference type="EMBL" id="LVLJ01000655">
    <property type="protein sequence ID" value="OAE33388.1"/>
    <property type="molecule type" value="Genomic_DNA"/>
</dbReference>
<organism evidence="2 3">
    <name type="scientific">Marchantia polymorpha subsp. ruderalis</name>
    <dbReference type="NCBI Taxonomy" id="1480154"/>
    <lineage>
        <taxon>Eukaryota</taxon>
        <taxon>Viridiplantae</taxon>
        <taxon>Streptophyta</taxon>
        <taxon>Embryophyta</taxon>
        <taxon>Marchantiophyta</taxon>
        <taxon>Marchantiopsida</taxon>
        <taxon>Marchantiidae</taxon>
        <taxon>Marchantiales</taxon>
        <taxon>Marchantiaceae</taxon>
        <taxon>Marchantia</taxon>
    </lineage>
</organism>
<sequence>MSCRRQRPEVSSNEGKATERTGTGGHGLQGVSHTVATQRRGNRCRFHMASRARIVHFPFSGMSALTALPGVGAQEAASRPGRRSSFLKGAERGTKDVGKRKGRAKEIRTKDRAYVEQELTHERIEDLVTRVCPPVGLGRLGGCRAGWLAGAKGNANRSVTRVHACGKKEYGGGGESPPAGRQAAGTEPRLATVPAQNGAPGRTALRCFGRVRVRVSRKREMEAAQLVAVNRRGPRLVEGIHHAIIALGSSWSSNSGIAVQIVQEILAGNGTEEERCRSAEPSRAKVCDWLVGWLVVRSYVGLSLPFGPGDFNCLPSLILSSNARQEAPEKRIKNSPGPYDNVPPPYNIVSYARPPFIRDNLRSCSDEYHHTAHCSAH</sequence>
<evidence type="ECO:0000256" key="1">
    <source>
        <dbReference type="SAM" id="MobiDB-lite"/>
    </source>
</evidence>
<feature type="region of interest" description="Disordered" evidence="1">
    <location>
        <begin position="75"/>
        <end position="105"/>
    </location>
</feature>
<feature type="compositionally biased region" description="Basic and acidic residues" evidence="1">
    <location>
        <begin position="89"/>
        <end position="105"/>
    </location>
</feature>
<keyword evidence="3" id="KW-1185">Reference proteome</keyword>
<evidence type="ECO:0000313" key="2">
    <source>
        <dbReference type="EMBL" id="OAE33388.1"/>
    </source>
</evidence>
<evidence type="ECO:0000313" key="3">
    <source>
        <dbReference type="Proteomes" id="UP000077202"/>
    </source>
</evidence>
<name>A0A176WJQ4_MARPO</name>
<feature type="region of interest" description="Disordered" evidence="1">
    <location>
        <begin position="1"/>
        <end position="34"/>
    </location>
</feature>
<dbReference type="AlphaFoldDB" id="A0A176WJQ4"/>
<dbReference type="Proteomes" id="UP000077202">
    <property type="component" value="Unassembled WGS sequence"/>
</dbReference>
<feature type="region of interest" description="Disordered" evidence="1">
    <location>
        <begin position="169"/>
        <end position="188"/>
    </location>
</feature>
<proteinExistence type="predicted"/>
<reference evidence="2" key="1">
    <citation type="submission" date="2016-03" db="EMBL/GenBank/DDBJ databases">
        <title>Mechanisms controlling the formation of the plant cell surface in tip-growing cells are functionally conserved among land plants.</title>
        <authorList>
            <person name="Honkanen S."/>
            <person name="Jones V.A."/>
            <person name="Morieri G."/>
            <person name="Champion C."/>
            <person name="Hetherington A.J."/>
            <person name="Kelly S."/>
            <person name="Saint-Marcoux D."/>
            <person name="Proust H."/>
            <person name="Prescott H."/>
            <person name="Dolan L."/>
        </authorList>
    </citation>
    <scope>NUCLEOTIDE SEQUENCE [LARGE SCALE GENOMIC DNA]</scope>
    <source>
        <tissue evidence="2">Whole gametophyte</tissue>
    </source>
</reference>